<sequence length="318" mass="34586">MNQPYQWAIRTSGLTKQYRGTPVVEGVDLAVAPQQVYGFLGPNGAGKSTTMKMLLGLARPTSGTVEMLGEQFTPRSSRRILPRVGSLIEAPSFYGHLTGHENLEIVRRIKGVPVEAVDGALATVRLTHAKDKLAKEYSLGMKQRLGIAMALLGNPEVLILDEPTNGLDPSGIHEIRNLIKSLPQSHGLTVIVSSHLLSEIEQMANTIGIINQGRLLYQGPMSGLEDAGRLVLTIDDAERTAAKLRSIGWQVEQVQGREITLPVYADEHIPKLVNTIVGEGVGVYRVEVRRRSLEETFLAMTERAQMQAAEVGNGQVAA</sequence>
<dbReference type="GO" id="GO:0016887">
    <property type="term" value="F:ATP hydrolysis activity"/>
    <property type="evidence" value="ECO:0007669"/>
    <property type="project" value="InterPro"/>
</dbReference>
<reference evidence="6 7" key="1">
    <citation type="submission" date="2023-03" db="EMBL/GenBank/DDBJ databases">
        <title>Complete genome sequences of several Auritidibacter ignavus strains isolated from ear infections.</title>
        <authorList>
            <person name="Baehr T."/>
            <person name="Baumhoegger A.M."/>
        </authorList>
    </citation>
    <scope>NUCLEOTIDE SEQUENCE [LARGE SCALE GENOMIC DNA]</scope>
    <source>
        <strain evidence="6 7">BABAE-6</strain>
    </source>
</reference>
<dbReference type="InterPro" id="IPR003593">
    <property type="entry name" value="AAA+_ATPase"/>
</dbReference>
<dbReference type="PROSITE" id="PS50893">
    <property type="entry name" value="ABC_TRANSPORTER_2"/>
    <property type="match status" value="1"/>
</dbReference>
<dbReference type="CDD" id="cd03268">
    <property type="entry name" value="ABC_BcrA_bacitracin_resist"/>
    <property type="match status" value="1"/>
</dbReference>
<keyword evidence="3" id="KW-0547">Nucleotide-binding</keyword>
<evidence type="ECO:0000313" key="6">
    <source>
        <dbReference type="EMBL" id="WGH92261.1"/>
    </source>
</evidence>
<dbReference type="InterPro" id="IPR017871">
    <property type="entry name" value="ABC_transporter-like_CS"/>
</dbReference>
<dbReference type="Pfam" id="PF00005">
    <property type="entry name" value="ABC_tran"/>
    <property type="match status" value="1"/>
</dbReference>
<dbReference type="InterPro" id="IPR027417">
    <property type="entry name" value="P-loop_NTPase"/>
</dbReference>
<dbReference type="PANTHER" id="PTHR43335">
    <property type="entry name" value="ABC TRANSPORTER, ATP-BINDING PROTEIN"/>
    <property type="match status" value="1"/>
</dbReference>
<keyword evidence="2" id="KW-0813">Transport</keyword>
<dbReference type="Proteomes" id="UP001224674">
    <property type="component" value="Chromosome"/>
</dbReference>
<comment type="similarity">
    <text evidence="1">Belongs to the ABC transporter superfamily.</text>
</comment>
<proteinExistence type="inferred from homology"/>
<evidence type="ECO:0000256" key="3">
    <source>
        <dbReference type="ARBA" id="ARBA00022741"/>
    </source>
</evidence>
<evidence type="ECO:0000256" key="4">
    <source>
        <dbReference type="ARBA" id="ARBA00022840"/>
    </source>
</evidence>
<dbReference type="PANTHER" id="PTHR43335:SF4">
    <property type="entry name" value="ABC TRANSPORTER, ATP-BINDING PROTEIN"/>
    <property type="match status" value="1"/>
</dbReference>
<dbReference type="SMART" id="SM00382">
    <property type="entry name" value="AAA"/>
    <property type="match status" value="1"/>
</dbReference>
<organism evidence="6 7">
    <name type="scientific">Auritidibacter ignavus</name>
    <dbReference type="NCBI Taxonomy" id="678932"/>
    <lineage>
        <taxon>Bacteria</taxon>
        <taxon>Bacillati</taxon>
        <taxon>Actinomycetota</taxon>
        <taxon>Actinomycetes</taxon>
        <taxon>Micrococcales</taxon>
        <taxon>Micrococcaceae</taxon>
        <taxon>Auritidibacter</taxon>
    </lineage>
</organism>
<protein>
    <submittedName>
        <fullName evidence="6">ABC transporter ATP-binding protein</fullName>
    </submittedName>
</protein>
<dbReference type="GO" id="GO:0005524">
    <property type="term" value="F:ATP binding"/>
    <property type="evidence" value="ECO:0007669"/>
    <property type="project" value="UniProtKB-KW"/>
</dbReference>
<accession>A0AAJ6ALQ8</accession>
<dbReference type="PROSITE" id="PS00211">
    <property type="entry name" value="ABC_TRANSPORTER_1"/>
    <property type="match status" value="1"/>
</dbReference>
<dbReference type="AlphaFoldDB" id="A0AAJ6ALQ8"/>
<dbReference type="InterPro" id="IPR003439">
    <property type="entry name" value="ABC_transporter-like_ATP-bd"/>
</dbReference>
<name>A0AAJ6ALQ8_9MICC</name>
<dbReference type="EMBL" id="CP122566">
    <property type="protein sequence ID" value="WGH92261.1"/>
    <property type="molecule type" value="Genomic_DNA"/>
</dbReference>
<feature type="domain" description="ABC transporter" evidence="5">
    <location>
        <begin position="9"/>
        <end position="237"/>
    </location>
</feature>
<dbReference type="RefSeq" id="WP_233242746.1">
    <property type="nucleotide sequence ID" value="NZ_CP122566.1"/>
</dbReference>
<evidence type="ECO:0000256" key="2">
    <source>
        <dbReference type="ARBA" id="ARBA00022448"/>
    </source>
</evidence>
<evidence type="ECO:0000313" key="7">
    <source>
        <dbReference type="Proteomes" id="UP001224674"/>
    </source>
</evidence>
<evidence type="ECO:0000259" key="5">
    <source>
        <dbReference type="PROSITE" id="PS50893"/>
    </source>
</evidence>
<dbReference type="Gene3D" id="3.40.50.300">
    <property type="entry name" value="P-loop containing nucleotide triphosphate hydrolases"/>
    <property type="match status" value="1"/>
</dbReference>
<gene>
    <name evidence="6" type="ORF">QDX21_07965</name>
</gene>
<dbReference type="SUPFAM" id="SSF52540">
    <property type="entry name" value="P-loop containing nucleoside triphosphate hydrolases"/>
    <property type="match status" value="1"/>
</dbReference>
<keyword evidence="4 6" id="KW-0067">ATP-binding</keyword>
<evidence type="ECO:0000256" key="1">
    <source>
        <dbReference type="ARBA" id="ARBA00005417"/>
    </source>
</evidence>
<keyword evidence="7" id="KW-1185">Reference proteome</keyword>